<evidence type="ECO:0000256" key="1">
    <source>
        <dbReference type="SAM" id="MobiDB-lite"/>
    </source>
</evidence>
<keyword evidence="4" id="KW-1185">Reference proteome</keyword>
<feature type="non-terminal residue" evidence="3">
    <location>
        <position position="1"/>
    </location>
</feature>
<feature type="transmembrane region" description="Helical" evidence="2">
    <location>
        <begin position="397"/>
        <end position="419"/>
    </location>
</feature>
<sequence length="481" mass="51500">VGARGPMGLTPLHLATALDDGGEVAALLLEAFPEAPALWFTASDDSGGTPAEMASQGQLHGLTRWAGRRLAEGAAWRWQHQPQQQQQDLTDRPTQLETQQQQQDVVRDIQQRQEGGLQQTVGIFSMQPHLQSDAFRFVGYAPSGSDPTVTASSDRFRDDAGGPVATAASASAAATTAASSTAPSGLVADSARWNTSPKKTAWPGRWLAWTLSSRLQQPPHRRESCLCASLTGFADSQMEERYRAYRVNSFGVIDTTCGLLFTCLFLLPALDLAWQRRVNELASHCVFNVGLLGPYLLHAVAPALFRRHRDALLTMGDVFKALLVLLAMLGVMTLPQAWADFAQGHMDVVMLVIIKPLSEQSMPCVVLQVQVRMALLQRTVAVISDTYIYATVLYGGAILPAAVRAVLQNTAALVLLLLLDTRARLRFLPTVATGPGGGGTTDAAASCKMAAGSSILVNAHDGGTGAGLQHDVGKLQSKKDQ</sequence>
<comment type="caution">
    <text evidence="3">The sequence shown here is derived from an EMBL/GenBank/DDBJ whole genome shotgun (WGS) entry which is preliminary data.</text>
</comment>
<keyword evidence="2" id="KW-0472">Membrane</keyword>
<feature type="transmembrane region" description="Helical" evidence="2">
    <location>
        <begin position="281"/>
        <end position="305"/>
    </location>
</feature>
<dbReference type="AlphaFoldDB" id="A0A8J4BWY1"/>
<dbReference type="EMBL" id="BNCP01000001">
    <property type="protein sequence ID" value="GIL69652.1"/>
    <property type="molecule type" value="Genomic_DNA"/>
</dbReference>
<feature type="compositionally biased region" description="Low complexity" evidence="1">
    <location>
        <begin position="76"/>
        <end position="102"/>
    </location>
</feature>
<feature type="transmembrane region" description="Helical" evidence="2">
    <location>
        <begin position="247"/>
        <end position="269"/>
    </location>
</feature>
<accession>A0A8J4BWY1</accession>
<keyword evidence="2" id="KW-0812">Transmembrane</keyword>
<organism evidence="3 4">
    <name type="scientific">Volvox reticuliferus</name>
    <dbReference type="NCBI Taxonomy" id="1737510"/>
    <lineage>
        <taxon>Eukaryota</taxon>
        <taxon>Viridiplantae</taxon>
        <taxon>Chlorophyta</taxon>
        <taxon>core chlorophytes</taxon>
        <taxon>Chlorophyceae</taxon>
        <taxon>CS clade</taxon>
        <taxon>Chlamydomonadales</taxon>
        <taxon>Volvocaceae</taxon>
        <taxon>Volvox</taxon>
    </lineage>
</organism>
<evidence type="ECO:0000256" key="2">
    <source>
        <dbReference type="SAM" id="Phobius"/>
    </source>
</evidence>
<evidence type="ECO:0000313" key="3">
    <source>
        <dbReference type="EMBL" id="GIL69652.1"/>
    </source>
</evidence>
<reference evidence="3" key="1">
    <citation type="journal article" date="2021" name="Proc. Natl. Acad. Sci. U.S.A.">
        <title>Three genomes in the algal genus Volvox reveal the fate of a haploid sex-determining region after a transition to homothallism.</title>
        <authorList>
            <person name="Yamamoto K."/>
            <person name="Hamaji T."/>
            <person name="Kawai-Toyooka H."/>
            <person name="Matsuzaki R."/>
            <person name="Takahashi F."/>
            <person name="Nishimura Y."/>
            <person name="Kawachi M."/>
            <person name="Noguchi H."/>
            <person name="Minakuchi Y."/>
            <person name="Umen J.G."/>
            <person name="Toyoda A."/>
            <person name="Nozaki H."/>
        </authorList>
    </citation>
    <scope>NUCLEOTIDE SEQUENCE</scope>
    <source>
        <strain evidence="3">NIES-3786</strain>
    </source>
</reference>
<name>A0A8J4BWY1_9CHLO</name>
<proteinExistence type="predicted"/>
<evidence type="ECO:0000313" key="4">
    <source>
        <dbReference type="Proteomes" id="UP000747110"/>
    </source>
</evidence>
<dbReference type="Proteomes" id="UP000747110">
    <property type="component" value="Unassembled WGS sequence"/>
</dbReference>
<feature type="transmembrane region" description="Helical" evidence="2">
    <location>
        <begin position="317"/>
        <end position="338"/>
    </location>
</feature>
<dbReference type="OrthoDB" id="550376at2759"/>
<gene>
    <name evidence="3" type="ORF">Vretifemale_569</name>
</gene>
<protein>
    <submittedName>
        <fullName evidence="3">Uncharacterized protein</fullName>
    </submittedName>
</protein>
<keyword evidence="2" id="KW-1133">Transmembrane helix</keyword>
<feature type="region of interest" description="Disordered" evidence="1">
    <location>
        <begin position="75"/>
        <end position="102"/>
    </location>
</feature>